<name>A0A1H0LSV5_9BACT</name>
<keyword evidence="3" id="KW-1185">Reference proteome</keyword>
<keyword evidence="1" id="KW-1133">Transmembrane helix</keyword>
<dbReference type="EMBL" id="FNJI01000005">
    <property type="protein sequence ID" value="SDO71257.1"/>
    <property type="molecule type" value="Genomic_DNA"/>
</dbReference>
<dbReference type="AlphaFoldDB" id="A0A1H0LSV5"/>
<keyword evidence="1" id="KW-0472">Membrane</keyword>
<dbReference type="STRING" id="91360.SAMN05660330_00840"/>
<feature type="non-terminal residue" evidence="2">
    <location>
        <position position="1"/>
    </location>
</feature>
<protein>
    <submittedName>
        <fullName evidence="2">Uncharacterized protein</fullName>
    </submittedName>
</protein>
<sequence>DMGILLTFMFVWNMVGALLVLPALARFLVKPEVRPAENLEAVKTQCTPIAVR</sequence>
<evidence type="ECO:0000313" key="2">
    <source>
        <dbReference type="EMBL" id="SDO71257.1"/>
    </source>
</evidence>
<accession>A0A1H0LSV5</accession>
<proteinExistence type="predicted"/>
<reference evidence="2 3" key="1">
    <citation type="submission" date="2016-10" db="EMBL/GenBank/DDBJ databases">
        <authorList>
            <person name="de Groot N.N."/>
        </authorList>
    </citation>
    <scope>NUCLEOTIDE SEQUENCE [LARGE SCALE GENOMIC DNA]</scope>
    <source>
        <strain evidence="2 3">DSM 12130</strain>
    </source>
</reference>
<evidence type="ECO:0000313" key="3">
    <source>
        <dbReference type="Proteomes" id="UP000199073"/>
    </source>
</evidence>
<organism evidence="2 3">
    <name type="scientific">Desulforhopalus singaporensis</name>
    <dbReference type="NCBI Taxonomy" id="91360"/>
    <lineage>
        <taxon>Bacteria</taxon>
        <taxon>Pseudomonadati</taxon>
        <taxon>Thermodesulfobacteriota</taxon>
        <taxon>Desulfobulbia</taxon>
        <taxon>Desulfobulbales</taxon>
        <taxon>Desulfocapsaceae</taxon>
        <taxon>Desulforhopalus</taxon>
    </lineage>
</organism>
<evidence type="ECO:0000256" key="1">
    <source>
        <dbReference type="SAM" id="Phobius"/>
    </source>
</evidence>
<keyword evidence="1" id="KW-0812">Transmembrane</keyword>
<gene>
    <name evidence="2" type="ORF">SAMN05660330_00840</name>
</gene>
<dbReference type="Proteomes" id="UP000199073">
    <property type="component" value="Unassembled WGS sequence"/>
</dbReference>
<feature type="transmembrane region" description="Helical" evidence="1">
    <location>
        <begin position="6"/>
        <end position="29"/>
    </location>
</feature>